<evidence type="ECO:0000313" key="1">
    <source>
        <dbReference type="EMBL" id="EDM16752.1"/>
    </source>
</evidence>
<accession>A6IGE6</accession>
<dbReference type="EMBL" id="CH473960">
    <property type="protein sequence ID" value="EDM16752.1"/>
    <property type="molecule type" value="Genomic_DNA"/>
</dbReference>
<organism evidence="1 2">
    <name type="scientific">Rattus norvegicus</name>
    <name type="common">Rat</name>
    <dbReference type="NCBI Taxonomy" id="10116"/>
    <lineage>
        <taxon>Eukaryota</taxon>
        <taxon>Metazoa</taxon>
        <taxon>Chordata</taxon>
        <taxon>Craniata</taxon>
        <taxon>Vertebrata</taxon>
        <taxon>Euteleostomi</taxon>
        <taxon>Mammalia</taxon>
        <taxon>Eutheria</taxon>
        <taxon>Euarchontoglires</taxon>
        <taxon>Glires</taxon>
        <taxon>Rodentia</taxon>
        <taxon>Myomorpha</taxon>
        <taxon>Muroidea</taxon>
        <taxon>Muridae</taxon>
        <taxon>Murinae</taxon>
        <taxon>Rattus</taxon>
    </lineage>
</organism>
<proteinExistence type="predicted"/>
<name>A6IGE6_RAT</name>
<sequence length="49" mass="5649">MQKRLQCHPARYGGHHCKQVKGMILDQCADGAHQAFIEQRQFPDVGERE</sequence>
<gene>
    <name evidence="1" type="ORF">rCG_49042</name>
</gene>
<protein>
    <submittedName>
        <fullName evidence="1">RCG49042</fullName>
    </submittedName>
</protein>
<evidence type="ECO:0000313" key="2">
    <source>
        <dbReference type="Proteomes" id="UP000234681"/>
    </source>
</evidence>
<dbReference type="Proteomes" id="UP000234681">
    <property type="component" value="Chromosome 7"/>
</dbReference>
<dbReference type="AlphaFoldDB" id="A6IGE6"/>
<reference evidence="1 2" key="1">
    <citation type="submission" date="2005-09" db="EMBL/GenBank/DDBJ databases">
        <authorList>
            <person name="Mural R.J."/>
            <person name="Li P.W."/>
            <person name="Adams M.D."/>
            <person name="Amanatides P.G."/>
            <person name="Baden-Tillson H."/>
            <person name="Barnstead M."/>
            <person name="Chin S.H."/>
            <person name="Dew I."/>
            <person name="Evans C.A."/>
            <person name="Ferriera S."/>
            <person name="Flanigan M."/>
            <person name="Fosler C."/>
            <person name="Glodek A."/>
            <person name="Gu Z."/>
            <person name="Holt R.A."/>
            <person name="Jennings D."/>
            <person name="Kraft C.L."/>
            <person name="Lu F."/>
            <person name="Nguyen T."/>
            <person name="Nusskern D.R."/>
            <person name="Pfannkoch C.M."/>
            <person name="Sitter C."/>
            <person name="Sutton G.G."/>
            <person name="Venter J.C."/>
            <person name="Wang Z."/>
            <person name="Woodage T."/>
            <person name="Zheng X.H."/>
            <person name="Zhong F."/>
        </authorList>
    </citation>
    <scope>NUCLEOTIDE SEQUENCE [LARGE SCALE GENOMIC DNA]</scope>
    <source>
        <strain>BN</strain>
        <strain evidence="2">Sprague-Dawley</strain>
    </source>
</reference>